<evidence type="ECO:0000313" key="3">
    <source>
        <dbReference type="Proteomes" id="UP000288216"/>
    </source>
</evidence>
<proteinExistence type="predicted"/>
<sequence length="166" mass="18996">MNPELMVMGKGEGLPPPSLQPRPLYLSLKAVPLHIAEEAEYMLAQRQKLSGAKKGLPYYVKPAALKIDIERYSYKYQSLGPTDNTIEWNLDCSDEEEEQEKGEEEKENEEEYDEEEFEEETDYDMLYFDNGEEIGSDIDENMDEAIDCERGSGLQPAVMGRMVPAR</sequence>
<gene>
    <name evidence="2" type="ORF">scyTo_0018403</name>
</gene>
<name>A0A401PUZ4_SCYTO</name>
<evidence type="ECO:0008006" key="4">
    <source>
        <dbReference type="Google" id="ProtNLM"/>
    </source>
</evidence>
<accession>A0A401PUZ4</accession>
<dbReference type="AlphaFoldDB" id="A0A401PUZ4"/>
<organism evidence="2 3">
    <name type="scientific">Scyliorhinus torazame</name>
    <name type="common">Cloudy catshark</name>
    <name type="synonym">Catulus torazame</name>
    <dbReference type="NCBI Taxonomy" id="75743"/>
    <lineage>
        <taxon>Eukaryota</taxon>
        <taxon>Metazoa</taxon>
        <taxon>Chordata</taxon>
        <taxon>Craniata</taxon>
        <taxon>Vertebrata</taxon>
        <taxon>Chondrichthyes</taxon>
        <taxon>Elasmobranchii</taxon>
        <taxon>Galeomorphii</taxon>
        <taxon>Galeoidea</taxon>
        <taxon>Carcharhiniformes</taxon>
        <taxon>Scyliorhinidae</taxon>
        <taxon>Scyliorhinus</taxon>
    </lineage>
</organism>
<protein>
    <recommendedName>
        <fullName evidence="4">DNA-directed RNA polymerase III subunit</fullName>
    </recommendedName>
</protein>
<feature type="region of interest" description="Disordered" evidence="1">
    <location>
        <begin position="94"/>
        <end position="123"/>
    </location>
</feature>
<dbReference type="EMBL" id="BFAA01012789">
    <property type="protein sequence ID" value="GCB76951.1"/>
    <property type="molecule type" value="Genomic_DNA"/>
</dbReference>
<evidence type="ECO:0000313" key="2">
    <source>
        <dbReference type="EMBL" id="GCB76951.1"/>
    </source>
</evidence>
<comment type="caution">
    <text evidence="2">The sequence shown here is derived from an EMBL/GenBank/DDBJ whole genome shotgun (WGS) entry which is preliminary data.</text>
</comment>
<keyword evidence="3" id="KW-1185">Reference proteome</keyword>
<dbReference type="OrthoDB" id="5377312at2759"/>
<evidence type="ECO:0000256" key="1">
    <source>
        <dbReference type="SAM" id="MobiDB-lite"/>
    </source>
</evidence>
<reference evidence="2 3" key="1">
    <citation type="journal article" date="2018" name="Nat. Ecol. Evol.">
        <title>Shark genomes provide insights into elasmobranch evolution and the origin of vertebrates.</title>
        <authorList>
            <person name="Hara Y"/>
            <person name="Yamaguchi K"/>
            <person name="Onimaru K"/>
            <person name="Kadota M"/>
            <person name="Koyanagi M"/>
            <person name="Keeley SD"/>
            <person name="Tatsumi K"/>
            <person name="Tanaka K"/>
            <person name="Motone F"/>
            <person name="Kageyama Y"/>
            <person name="Nozu R"/>
            <person name="Adachi N"/>
            <person name="Nishimura O"/>
            <person name="Nakagawa R"/>
            <person name="Tanegashima C"/>
            <person name="Kiyatake I"/>
            <person name="Matsumoto R"/>
            <person name="Murakumo K"/>
            <person name="Nishida K"/>
            <person name="Terakita A"/>
            <person name="Kuratani S"/>
            <person name="Sato K"/>
            <person name="Hyodo S Kuraku.S."/>
        </authorList>
    </citation>
    <scope>NUCLEOTIDE SEQUENCE [LARGE SCALE GENOMIC DNA]</scope>
</reference>
<dbReference type="STRING" id="75743.A0A401PUZ4"/>
<dbReference type="Proteomes" id="UP000288216">
    <property type="component" value="Unassembled WGS sequence"/>
</dbReference>